<keyword evidence="3" id="KW-0233">DNA recombination</keyword>
<dbReference type="PANTHER" id="PTHR30349:SF64">
    <property type="entry name" value="PROPHAGE INTEGRASE INTD-RELATED"/>
    <property type="match status" value="1"/>
</dbReference>
<organism evidence="6 7">
    <name type="scientific">Flavobacterium macrobrachii</name>
    <dbReference type="NCBI Taxonomy" id="591204"/>
    <lineage>
        <taxon>Bacteria</taxon>
        <taxon>Pseudomonadati</taxon>
        <taxon>Bacteroidota</taxon>
        <taxon>Flavobacteriia</taxon>
        <taxon>Flavobacteriales</taxon>
        <taxon>Flavobacteriaceae</taxon>
        <taxon>Flavobacterium</taxon>
    </lineage>
</organism>
<evidence type="ECO:0000256" key="2">
    <source>
        <dbReference type="ARBA" id="ARBA00023125"/>
    </source>
</evidence>
<evidence type="ECO:0000259" key="5">
    <source>
        <dbReference type="Pfam" id="PF13102"/>
    </source>
</evidence>
<comment type="caution">
    <text evidence="6">The sequence shown here is derived from an EMBL/GenBank/DDBJ whole genome shotgun (WGS) entry which is preliminary data.</text>
</comment>
<evidence type="ECO:0000256" key="3">
    <source>
        <dbReference type="ARBA" id="ARBA00023172"/>
    </source>
</evidence>
<accession>A0ABS2CVP9</accession>
<dbReference type="InterPro" id="IPR011010">
    <property type="entry name" value="DNA_brk_join_enz"/>
</dbReference>
<proteinExistence type="inferred from homology"/>
<dbReference type="SUPFAM" id="SSF56349">
    <property type="entry name" value="DNA breaking-rejoining enzymes"/>
    <property type="match status" value="1"/>
</dbReference>
<dbReference type="InterPro" id="IPR010998">
    <property type="entry name" value="Integrase_recombinase_N"/>
</dbReference>
<dbReference type="Gene3D" id="1.10.150.130">
    <property type="match status" value="1"/>
</dbReference>
<dbReference type="PANTHER" id="PTHR30349">
    <property type="entry name" value="PHAGE INTEGRASE-RELATED"/>
    <property type="match status" value="1"/>
</dbReference>
<comment type="similarity">
    <text evidence="1">Belongs to the 'phage' integrase family.</text>
</comment>
<sequence>MKVNFIIKGKNNPTNIICRFKPTQINDFTCTTNIWIKREDWNNTKQQLRLKATTQNKDLINSKLKELESLILDTWMSDMLNKENISKDWLKNVVSSFFGKTSSSKLHKVYFVDWVKKFTEESPKRLYKGKPITEKTIQNYKIVLLRLQKFEDYTKTKIRFENIDLSFCRNFILYCREIENLNNNSIGSYFARIKMFCKIIEIEGLPINPQYKHSEFTITGNKTYDTYLNENEICTIYNYDFSSFERLDNVRDLFIIGLRTGLRISDFLKLKRTNIKDGFFEIETSKTGEFVKIPIHNQVQKILLKRNGNLPYSISEQKFNKHVKEVCEKVGIDEMIEGAKTVRVVIKEKTEESPEEVIHRKQIGIYPKYELISSHTCRRSFATNLYGRIPNRTIMAITGHRSEKVFESYIKTTKHEHAERLKNLWEVH</sequence>
<dbReference type="Pfam" id="PF00589">
    <property type="entry name" value="Phage_integrase"/>
    <property type="match status" value="1"/>
</dbReference>
<dbReference type="EMBL" id="JACSOD020000463">
    <property type="protein sequence ID" value="MBM6498991.1"/>
    <property type="molecule type" value="Genomic_DNA"/>
</dbReference>
<evidence type="ECO:0000259" key="4">
    <source>
        <dbReference type="Pfam" id="PF00589"/>
    </source>
</evidence>
<dbReference type="InterPro" id="IPR002104">
    <property type="entry name" value="Integrase_catalytic"/>
</dbReference>
<dbReference type="InterPro" id="IPR050090">
    <property type="entry name" value="Tyrosine_recombinase_XerCD"/>
</dbReference>
<name>A0ABS2CVP9_9FLAO</name>
<evidence type="ECO:0000313" key="7">
    <source>
        <dbReference type="Proteomes" id="UP000759529"/>
    </source>
</evidence>
<dbReference type="Pfam" id="PF13102">
    <property type="entry name" value="Phage_int_SAM_5"/>
    <property type="match status" value="1"/>
</dbReference>
<keyword evidence="7" id="KW-1185">Reference proteome</keyword>
<dbReference type="Proteomes" id="UP000759529">
    <property type="component" value="Unassembled WGS sequence"/>
</dbReference>
<gene>
    <name evidence="6" type="ORF">H9X54_006715</name>
</gene>
<evidence type="ECO:0000313" key="6">
    <source>
        <dbReference type="EMBL" id="MBM6498991.1"/>
    </source>
</evidence>
<feature type="domain" description="Tyr recombinase" evidence="4">
    <location>
        <begin position="229"/>
        <end position="414"/>
    </location>
</feature>
<dbReference type="RefSeq" id="WP_187657910.1">
    <property type="nucleotide sequence ID" value="NZ_JACSOD020000463.1"/>
</dbReference>
<protein>
    <submittedName>
        <fullName evidence="6">Site-specific integrase</fullName>
    </submittedName>
</protein>
<feature type="domain" description="Phage integrase SAM-like" evidence="5">
    <location>
        <begin position="111"/>
        <end position="198"/>
    </location>
</feature>
<keyword evidence="2" id="KW-0238">DNA-binding</keyword>
<dbReference type="InterPro" id="IPR025269">
    <property type="entry name" value="SAM-like_dom"/>
</dbReference>
<reference evidence="6 7" key="1">
    <citation type="submission" date="2021-02" db="EMBL/GenBank/DDBJ databases">
        <authorList>
            <person name="Jung H.S."/>
            <person name="Chun B.H."/>
            <person name="Jeon C.O."/>
        </authorList>
    </citation>
    <scope>NUCLEOTIDE SEQUENCE [LARGE SCALE GENOMIC DNA]</scope>
    <source>
        <strain evidence="6 7">LMG 25203</strain>
    </source>
</reference>
<evidence type="ECO:0000256" key="1">
    <source>
        <dbReference type="ARBA" id="ARBA00008857"/>
    </source>
</evidence>
<dbReference type="Gene3D" id="1.10.443.10">
    <property type="entry name" value="Intergrase catalytic core"/>
    <property type="match status" value="1"/>
</dbReference>
<dbReference type="InterPro" id="IPR013762">
    <property type="entry name" value="Integrase-like_cat_sf"/>
</dbReference>